<keyword evidence="1" id="KW-0813">Transport</keyword>
<dbReference type="InterPro" id="IPR027417">
    <property type="entry name" value="P-loop_NTPase"/>
</dbReference>
<dbReference type="EMBL" id="JBCHKQ010000003">
    <property type="protein sequence ID" value="MEM5948310.1"/>
    <property type="molecule type" value="Genomic_DNA"/>
</dbReference>
<evidence type="ECO:0000256" key="1">
    <source>
        <dbReference type="ARBA" id="ARBA00022448"/>
    </source>
</evidence>
<dbReference type="CDD" id="cd03293">
    <property type="entry name" value="ABC_NrtD_SsuB_transporters"/>
    <property type="match status" value="1"/>
</dbReference>
<feature type="domain" description="ABC transporter" evidence="4">
    <location>
        <begin position="3"/>
        <end position="230"/>
    </location>
</feature>
<evidence type="ECO:0000313" key="6">
    <source>
        <dbReference type="Proteomes" id="UP001466331"/>
    </source>
</evidence>
<dbReference type="PROSITE" id="PS50893">
    <property type="entry name" value="ABC_TRANSPORTER_2"/>
    <property type="match status" value="1"/>
</dbReference>
<evidence type="ECO:0000256" key="2">
    <source>
        <dbReference type="ARBA" id="ARBA00022741"/>
    </source>
</evidence>
<accession>A0ABU9UEB5</accession>
<sequence>MSLKVESVSCSFSGLNVLSDINLELENKGFLVVLGPSGCGKSTLLKLISGLITPNRGKIVLDGEDITGKPGMVSYMHQEDLLLPWLNILDNAALPLFIRGEKKTSARQKARELLADFGLAGFEQYYPGQLSGGMRQRVSLLRSYLYRNDILLLDEPFGALDAITREKMQDWLLDVFSSLSAAVLLVTHDVDEAILLADKIIVLSPRPARIREVFDVPFGRPRSRDVLLSSEYLKLKRSLWASLTH</sequence>
<dbReference type="PANTHER" id="PTHR42788:SF2">
    <property type="entry name" value="ABC TRANSPORTER ATP-BINDING PROTEIN"/>
    <property type="match status" value="1"/>
</dbReference>
<dbReference type="Proteomes" id="UP001466331">
    <property type="component" value="Unassembled WGS sequence"/>
</dbReference>
<dbReference type="InterPro" id="IPR003593">
    <property type="entry name" value="AAA+_ATPase"/>
</dbReference>
<evidence type="ECO:0000256" key="3">
    <source>
        <dbReference type="ARBA" id="ARBA00022840"/>
    </source>
</evidence>
<dbReference type="SUPFAM" id="SSF52540">
    <property type="entry name" value="P-loop containing nucleoside triphosphate hydrolases"/>
    <property type="match status" value="1"/>
</dbReference>
<name>A0ABU9UEB5_9SPIR</name>
<keyword evidence="3 5" id="KW-0067">ATP-binding</keyword>
<protein>
    <submittedName>
        <fullName evidence="5">ABC transporter ATP-binding protein</fullName>
    </submittedName>
</protein>
<comment type="caution">
    <text evidence="5">The sequence shown here is derived from an EMBL/GenBank/DDBJ whole genome shotgun (WGS) entry which is preliminary data.</text>
</comment>
<gene>
    <name evidence="5" type="ORF">WKV44_07115</name>
</gene>
<dbReference type="RefSeq" id="WP_420069763.1">
    <property type="nucleotide sequence ID" value="NZ_JBCHKQ010000003.1"/>
</dbReference>
<dbReference type="Gene3D" id="3.40.50.300">
    <property type="entry name" value="P-loop containing nucleotide triphosphate hydrolases"/>
    <property type="match status" value="1"/>
</dbReference>
<keyword evidence="6" id="KW-1185">Reference proteome</keyword>
<proteinExistence type="predicted"/>
<evidence type="ECO:0000259" key="4">
    <source>
        <dbReference type="PROSITE" id="PS50893"/>
    </source>
</evidence>
<dbReference type="InterPro" id="IPR003439">
    <property type="entry name" value="ABC_transporter-like_ATP-bd"/>
</dbReference>
<dbReference type="PANTHER" id="PTHR42788">
    <property type="entry name" value="TAURINE IMPORT ATP-BINDING PROTEIN-RELATED"/>
    <property type="match status" value="1"/>
</dbReference>
<evidence type="ECO:0000313" key="5">
    <source>
        <dbReference type="EMBL" id="MEM5948310.1"/>
    </source>
</evidence>
<dbReference type="SMART" id="SM00382">
    <property type="entry name" value="AAA"/>
    <property type="match status" value="1"/>
</dbReference>
<keyword evidence="2" id="KW-0547">Nucleotide-binding</keyword>
<dbReference type="GO" id="GO:0005524">
    <property type="term" value="F:ATP binding"/>
    <property type="evidence" value="ECO:0007669"/>
    <property type="project" value="UniProtKB-KW"/>
</dbReference>
<reference evidence="5 6" key="1">
    <citation type="submission" date="2024-03" db="EMBL/GenBank/DDBJ databases">
        <title>Ignisphaera cupida sp. nov., a hyperthermophilic hydrolytic archaeon from a hot spring of Kamchatka, and proposal of Ignisphaeraceae fam. nov.</title>
        <authorList>
            <person name="Podosokorskaya O.A."/>
            <person name="Elcheninov A.G."/>
            <person name="Maltseva A.I."/>
            <person name="Zayulina K.S."/>
            <person name="Novikov A."/>
            <person name="Merkel A.Y."/>
        </authorList>
    </citation>
    <scope>NUCLEOTIDE SEQUENCE [LARGE SCALE GENOMIC DNA]</scope>
    <source>
        <strain evidence="5 6">38H-sp</strain>
    </source>
</reference>
<dbReference type="InterPro" id="IPR017871">
    <property type="entry name" value="ABC_transporter-like_CS"/>
</dbReference>
<dbReference type="InterPro" id="IPR050166">
    <property type="entry name" value="ABC_transporter_ATP-bind"/>
</dbReference>
<dbReference type="Pfam" id="PF00005">
    <property type="entry name" value="ABC_tran"/>
    <property type="match status" value="1"/>
</dbReference>
<dbReference type="PROSITE" id="PS00211">
    <property type="entry name" value="ABC_TRANSPORTER_1"/>
    <property type="match status" value="1"/>
</dbReference>
<organism evidence="5 6">
    <name type="scientific">Rarispira pelagica</name>
    <dbReference type="NCBI Taxonomy" id="3141764"/>
    <lineage>
        <taxon>Bacteria</taxon>
        <taxon>Pseudomonadati</taxon>
        <taxon>Spirochaetota</taxon>
        <taxon>Spirochaetia</taxon>
        <taxon>Winmispirales</taxon>
        <taxon>Winmispiraceae</taxon>
        <taxon>Rarispira</taxon>
    </lineage>
</organism>